<keyword evidence="4 5" id="KW-0963">Cytoplasm</keyword>
<dbReference type="Pfam" id="PF02631">
    <property type="entry name" value="RecX_HTH2"/>
    <property type="match status" value="1"/>
</dbReference>
<evidence type="ECO:0000256" key="4">
    <source>
        <dbReference type="ARBA" id="ARBA00022490"/>
    </source>
</evidence>
<feature type="domain" description="RecX first three-helical" evidence="7">
    <location>
        <begin position="15"/>
        <end position="48"/>
    </location>
</feature>
<dbReference type="HAMAP" id="MF_01114">
    <property type="entry name" value="RecX"/>
    <property type="match status" value="1"/>
</dbReference>
<protein>
    <recommendedName>
        <fullName evidence="3 5">Regulatory protein RecX</fullName>
    </recommendedName>
</protein>
<comment type="subcellular location">
    <subcellularLocation>
        <location evidence="1 5">Cytoplasm</location>
    </subcellularLocation>
</comment>
<dbReference type="Gene3D" id="1.10.10.10">
    <property type="entry name" value="Winged helix-like DNA-binding domain superfamily/Winged helix DNA-binding domain"/>
    <property type="match status" value="2"/>
</dbReference>
<dbReference type="GO" id="GO:0005737">
    <property type="term" value="C:cytoplasm"/>
    <property type="evidence" value="ECO:0007669"/>
    <property type="project" value="UniProtKB-SubCell"/>
</dbReference>
<comment type="similarity">
    <text evidence="2 5">Belongs to the RecX family.</text>
</comment>
<gene>
    <name evidence="5" type="primary">recX</name>
    <name evidence="8" type="ORF">COT71_04415</name>
</gene>
<evidence type="ECO:0000256" key="1">
    <source>
        <dbReference type="ARBA" id="ARBA00004496"/>
    </source>
</evidence>
<proteinExistence type="inferred from homology"/>
<dbReference type="InterPro" id="IPR053924">
    <property type="entry name" value="RecX_HTH_2nd"/>
</dbReference>
<name>A0A2M6WY81_9BACT</name>
<evidence type="ECO:0000256" key="2">
    <source>
        <dbReference type="ARBA" id="ARBA00009695"/>
    </source>
</evidence>
<dbReference type="PANTHER" id="PTHR33602:SF1">
    <property type="entry name" value="REGULATORY PROTEIN RECX FAMILY PROTEIN"/>
    <property type="match status" value="1"/>
</dbReference>
<sequence>MPQQHLADINYAAQAILARRDHSESELSRKLARKGYSGEEIALVLTKLKKIKLVDDEEFARRYAGSLLAAKPLGPRLLHAKLIQKGIEEGLISSLLAETYPPGREDELSRAAASRWRQSRPTHADDKARLLRFLTARGFSFNSANNAASNAS</sequence>
<dbReference type="InterPro" id="IPR036388">
    <property type="entry name" value="WH-like_DNA-bd_sf"/>
</dbReference>
<dbReference type="Pfam" id="PF21982">
    <property type="entry name" value="RecX_HTH1"/>
    <property type="match status" value="1"/>
</dbReference>
<dbReference type="EMBL" id="PEZP01000048">
    <property type="protein sequence ID" value="PIT97744.1"/>
    <property type="molecule type" value="Genomic_DNA"/>
</dbReference>
<comment type="function">
    <text evidence="5">Modulates RecA activity.</text>
</comment>
<comment type="caution">
    <text evidence="8">The sequence shown here is derived from an EMBL/GenBank/DDBJ whole genome shotgun (WGS) entry which is preliminary data.</text>
</comment>
<evidence type="ECO:0000259" key="6">
    <source>
        <dbReference type="Pfam" id="PF02631"/>
    </source>
</evidence>
<evidence type="ECO:0000256" key="3">
    <source>
        <dbReference type="ARBA" id="ARBA00018111"/>
    </source>
</evidence>
<feature type="domain" description="RecX second three-helical" evidence="6">
    <location>
        <begin position="55"/>
        <end position="94"/>
    </location>
</feature>
<dbReference type="PANTHER" id="PTHR33602">
    <property type="entry name" value="REGULATORY PROTEIN RECX FAMILY PROTEIN"/>
    <property type="match status" value="1"/>
</dbReference>
<dbReference type="GO" id="GO:0006282">
    <property type="term" value="P:regulation of DNA repair"/>
    <property type="evidence" value="ECO:0007669"/>
    <property type="project" value="UniProtKB-UniRule"/>
</dbReference>
<accession>A0A2M6WY81</accession>
<evidence type="ECO:0000313" key="9">
    <source>
        <dbReference type="Proteomes" id="UP000230731"/>
    </source>
</evidence>
<reference evidence="9" key="1">
    <citation type="submission" date="2017-09" db="EMBL/GenBank/DDBJ databases">
        <title>Depth-based differentiation of microbial function through sediment-hosted aquifers and enrichment of novel symbionts in the deep terrestrial subsurface.</title>
        <authorList>
            <person name="Probst A.J."/>
            <person name="Ladd B."/>
            <person name="Jarett J.K."/>
            <person name="Geller-Mcgrath D.E."/>
            <person name="Sieber C.M.K."/>
            <person name="Emerson J.B."/>
            <person name="Anantharaman K."/>
            <person name="Thomas B.C."/>
            <person name="Malmstrom R."/>
            <person name="Stieglmeier M."/>
            <person name="Klingl A."/>
            <person name="Woyke T."/>
            <person name="Ryan C.M."/>
            <person name="Banfield J.F."/>
        </authorList>
    </citation>
    <scope>NUCLEOTIDE SEQUENCE [LARGE SCALE GENOMIC DNA]</scope>
</reference>
<dbReference type="AlphaFoldDB" id="A0A2M6WY81"/>
<evidence type="ECO:0000259" key="7">
    <source>
        <dbReference type="Pfam" id="PF21982"/>
    </source>
</evidence>
<evidence type="ECO:0000313" key="8">
    <source>
        <dbReference type="EMBL" id="PIT97744.1"/>
    </source>
</evidence>
<evidence type="ECO:0000256" key="5">
    <source>
        <dbReference type="HAMAP-Rule" id="MF_01114"/>
    </source>
</evidence>
<dbReference type="Proteomes" id="UP000230731">
    <property type="component" value="Unassembled WGS sequence"/>
</dbReference>
<dbReference type="InterPro" id="IPR053926">
    <property type="entry name" value="RecX_HTH_1st"/>
</dbReference>
<dbReference type="InterPro" id="IPR003783">
    <property type="entry name" value="Regulatory_RecX"/>
</dbReference>
<organism evidence="8 9">
    <name type="scientific">Candidatus Andersenbacteria bacterium CG10_big_fil_rev_8_21_14_0_10_54_11</name>
    <dbReference type="NCBI Taxonomy" id="1974485"/>
    <lineage>
        <taxon>Bacteria</taxon>
        <taxon>Candidatus Anderseniibacteriota</taxon>
    </lineage>
</organism>